<accession>Q97GA1</accession>
<evidence type="ECO:0000256" key="1">
    <source>
        <dbReference type="ARBA" id="ARBA00022679"/>
    </source>
</evidence>
<dbReference type="HOGENOM" id="CLU_013985_34_5_9"/>
<name>Q97GA1_CLOAB</name>
<evidence type="ECO:0000256" key="2">
    <source>
        <dbReference type="ARBA" id="ARBA00023315"/>
    </source>
</evidence>
<dbReference type="InterPro" id="IPR000182">
    <property type="entry name" value="GNAT_dom"/>
</dbReference>
<protein>
    <submittedName>
        <fullName evidence="4">Predicted acetyltransferase</fullName>
    </submittedName>
</protein>
<dbReference type="InterPro" id="IPR051016">
    <property type="entry name" value="Diverse_Substrate_AcTransf"/>
</dbReference>
<dbReference type="Proteomes" id="UP000000814">
    <property type="component" value="Chromosome"/>
</dbReference>
<dbReference type="PIR" id="C97204">
    <property type="entry name" value="C97204"/>
</dbReference>
<sequence length="140" mass="16161">MVIEKLRIEDIPQLLKLYNTLAPFESSHKKSLEVYNEMLKDENYLLLAAKKEEEIIGSVLGICCKGLMFPFLVIEDVIVKEEIRGKGVGRKLMKALDEFANRKNCSYAILVSSGFREGAHKFYERVGFKDSVRGFRKIYY</sequence>
<dbReference type="RefSeq" id="WP_010965763.1">
    <property type="nucleotide sequence ID" value="NC_003030.1"/>
</dbReference>
<keyword evidence="2" id="KW-0012">Acyltransferase</keyword>
<dbReference type="STRING" id="272562.CA_C2468"/>
<dbReference type="GO" id="GO:0008080">
    <property type="term" value="F:N-acetyltransferase activity"/>
    <property type="evidence" value="ECO:0007669"/>
    <property type="project" value="TreeGrafter"/>
</dbReference>
<evidence type="ECO:0000313" key="4">
    <source>
        <dbReference type="EMBL" id="AAK80422.1"/>
    </source>
</evidence>
<dbReference type="OrthoDB" id="9789603at2"/>
<dbReference type="eggNOG" id="COG0456">
    <property type="taxonomic scope" value="Bacteria"/>
</dbReference>
<dbReference type="GeneID" id="44998946"/>
<evidence type="ECO:0000313" key="5">
    <source>
        <dbReference type="Proteomes" id="UP000000814"/>
    </source>
</evidence>
<dbReference type="PROSITE" id="PS51186">
    <property type="entry name" value="GNAT"/>
    <property type="match status" value="1"/>
</dbReference>
<proteinExistence type="predicted"/>
<organism evidence="4 5">
    <name type="scientific">Clostridium acetobutylicum (strain ATCC 824 / DSM 792 / JCM 1419 / IAM 19013 / LMG 5710 / NBRC 13948 / NRRL B-527 / VKM B-1787 / 2291 / W)</name>
    <dbReference type="NCBI Taxonomy" id="272562"/>
    <lineage>
        <taxon>Bacteria</taxon>
        <taxon>Bacillati</taxon>
        <taxon>Bacillota</taxon>
        <taxon>Clostridia</taxon>
        <taxon>Eubacteriales</taxon>
        <taxon>Clostridiaceae</taxon>
        <taxon>Clostridium</taxon>
    </lineage>
</organism>
<keyword evidence="1" id="KW-0808">Transferase</keyword>
<dbReference type="Pfam" id="PF00583">
    <property type="entry name" value="Acetyltransf_1"/>
    <property type="match status" value="1"/>
</dbReference>
<dbReference type="EMBL" id="AE001437">
    <property type="protein sequence ID" value="AAK80422.1"/>
    <property type="molecule type" value="Genomic_DNA"/>
</dbReference>
<gene>
    <name evidence="4" type="ordered locus">CA_C2468</name>
</gene>
<dbReference type="PATRIC" id="fig|272562.8.peg.2664"/>
<dbReference type="KEGG" id="cac:CA_C2468"/>
<dbReference type="InterPro" id="IPR016181">
    <property type="entry name" value="Acyl_CoA_acyltransferase"/>
</dbReference>
<dbReference type="PANTHER" id="PTHR10545">
    <property type="entry name" value="DIAMINE N-ACETYLTRANSFERASE"/>
    <property type="match status" value="1"/>
</dbReference>
<reference evidence="4 5" key="1">
    <citation type="journal article" date="2001" name="J. Bacteriol.">
        <title>Genome sequence and comparative analysis of the solvent-producing bacterium Clostridium acetobutylicum.</title>
        <authorList>
            <person name="Nolling J."/>
            <person name="Breton G."/>
            <person name="Omelchenko M.V."/>
            <person name="Makarova K.S."/>
            <person name="Zeng Q."/>
            <person name="Gibson R."/>
            <person name="Lee H.M."/>
            <person name="Dubois J."/>
            <person name="Qiu D."/>
            <person name="Hitti J."/>
            <person name="Wolf Y.I."/>
            <person name="Tatusov R.L."/>
            <person name="Sabathe F."/>
            <person name="Doucette-Stamm L."/>
            <person name="Soucaille P."/>
            <person name="Daly M.J."/>
            <person name="Bennett G.N."/>
            <person name="Koonin E.V."/>
            <person name="Smith D.R."/>
        </authorList>
    </citation>
    <scope>NUCLEOTIDE SEQUENCE [LARGE SCALE GENOMIC DNA]</scope>
    <source>
        <strain evidence="5">ATCC 824 / DSM 792 / JCM 1419 / LMG 5710 / VKM B-1787</strain>
    </source>
</reference>
<dbReference type="PANTHER" id="PTHR10545:SF29">
    <property type="entry name" value="GH14572P-RELATED"/>
    <property type="match status" value="1"/>
</dbReference>
<dbReference type="AlphaFoldDB" id="Q97GA1"/>
<feature type="domain" description="N-acetyltransferase" evidence="3">
    <location>
        <begin position="1"/>
        <end position="140"/>
    </location>
</feature>
<dbReference type="SUPFAM" id="SSF55729">
    <property type="entry name" value="Acyl-CoA N-acyltransferases (Nat)"/>
    <property type="match status" value="1"/>
</dbReference>
<dbReference type="Gene3D" id="3.40.630.30">
    <property type="match status" value="1"/>
</dbReference>
<dbReference type="CDD" id="cd04301">
    <property type="entry name" value="NAT_SF"/>
    <property type="match status" value="1"/>
</dbReference>
<keyword evidence="5" id="KW-1185">Reference proteome</keyword>
<evidence type="ECO:0000259" key="3">
    <source>
        <dbReference type="PROSITE" id="PS51186"/>
    </source>
</evidence>